<dbReference type="GO" id="GO:0009982">
    <property type="term" value="F:pseudouridine synthase activity"/>
    <property type="evidence" value="ECO:0007669"/>
    <property type="project" value="InterPro"/>
</dbReference>
<proteinExistence type="inferred from homology"/>
<dbReference type="SUPFAM" id="SSF55120">
    <property type="entry name" value="Pseudouridine synthase"/>
    <property type="match status" value="1"/>
</dbReference>
<dbReference type="Gene3D" id="1.10.472.80">
    <property type="entry name" value="Ypt/Rab-GAP domain of gyp1p, domain 3"/>
    <property type="match status" value="1"/>
</dbReference>
<dbReference type="InterPro" id="IPR001406">
    <property type="entry name" value="PsdUridine_synth_TruA"/>
</dbReference>
<organism evidence="6 7">
    <name type="scientific">Diploscapter pachys</name>
    <dbReference type="NCBI Taxonomy" id="2018661"/>
    <lineage>
        <taxon>Eukaryota</taxon>
        <taxon>Metazoa</taxon>
        <taxon>Ecdysozoa</taxon>
        <taxon>Nematoda</taxon>
        <taxon>Chromadorea</taxon>
        <taxon>Rhabditida</taxon>
        <taxon>Rhabditina</taxon>
        <taxon>Rhabditomorpha</taxon>
        <taxon>Rhabditoidea</taxon>
        <taxon>Rhabditidae</taxon>
        <taxon>Diploscapter</taxon>
    </lineage>
</organism>
<dbReference type="Gene3D" id="1.10.8.1310">
    <property type="match status" value="1"/>
</dbReference>
<keyword evidence="7" id="KW-1185">Reference proteome</keyword>
<dbReference type="InterPro" id="IPR020097">
    <property type="entry name" value="PsdUridine_synth_TruA_a/b_dom"/>
</dbReference>
<evidence type="ECO:0000259" key="5">
    <source>
        <dbReference type="PROSITE" id="PS50086"/>
    </source>
</evidence>
<dbReference type="SMART" id="SM00164">
    <property type="entry name" value="TBC"/>
    <property type="match status" value="1"/>
</dbReference>
<dbReference type="PANTHER" id="PTHR11142">
    <property type="entry name" value="PSEUDOURIDYLATE SYNTHASE"/>
    <property type="match status" value="1"/>
</dbReference>
<evidence type="ECO:0000256" key="2">
    <source>
        <dbReference type="ARBA" id="ARBA00022694"/>
    </source>
</evidence>
<keyword evidence="2" id="KW-0819">tRNA processing</keyword>
<dbReference type="InterPro" id="IPR019265">
    <property type="entry name" value="RTRAF"/>
</dbReference>
<evidence type="ECO:0000256" key="4">
    <source>
        <dbReference type="SAM" id="MobiDB-lite"/>
    </source>
</evidence>
<dbReference type="Pfam" id="PF00566">
    <property type="entry name" value="RabGAP-TBC"/>
    <property type="match status" value="1"/>
</dbReference>
<evidence type="ECO:0000256" key="1">
    <source>
        <dbReference type="ARBA" id="ARBA00009375"/>
    </source>
</evidence>
<dbReference type="InterPro" id="IPR020094">
    <property type="entry name" value="TruA/RsuA/RluB/E/F_N"/>
</dbReference>
<dbReference type="SUPFAM" id="SSF47923">
    <property type="entry name" value="Ypt/Rab-GAP domain of gyp1p"/>
    <property type="match status" value="2"/>
</dbReference>
<evidence type="ECO:0000256" key="3">
    <source>
        <dbReference type="ARBA" id="ARBA00023235"/>
    </source>
</evidence>
<dbReference type="NCBIfam" id="TIGR00071">
    <property type="entry name" value="hisT_truA"/>
    <property type="match status" value="1"/>
</dbReference>
<dbReference type="Pfam" id="PF01416">
    <property type="entry name" value="PseudoU_synth_1"/>
    <property type="match status" value="1"/>
</dbReference>
<dbReference type="GO" id="GO:1990481">
    <property type="term" value="P:mRNA pseudouridine synthesis"/>
    <property type="evidence" value="ECO:0007669"/>
    <property type="project" value="TreeGrafter"/>
</dbReference>
<dbReference type="Gene3D" id="3.30.70.580">
    <property type="entry name" value="Pseudouridine synthase I, catalytic domain, N-terminal subdomain"/>
    <property type="match status" value="1"/>
</dbReference>
<comment type="caution">
    <text evidence="6">The sequence shown here is derived from an EMBL/GenBank/DDBJ whole genome shotgun (WGS) entry which is preliminary data.</text>
</comment>
<dbReference type="InterPro" id="IPR035969">
    <property type="entry name" value="Rab-GAP_TBC_sf"/>
</dbReference>
<dbReference type="HAMAP" id="MF_00171">
    <property type="entry name" value="TruA"/>
    <property type="match status" value="1"/>
</dbReference>
<evidence type="ECO:0000313" key="6">
    <source>
        <dbReference type="EMBL" id="PAV59401.1"/>
    </source>
</evidence>
<dbReference type="AlphaFoldDB" id="A0A2A2JCM7"/>
<name>A0A2A2JCM7_9BILA</name>
<dbReference type="InterPro" id="IPR020103">
    <property type="entry name" value="PsdUridine_synth_cat_dom_sf"/>
</dbReference>
<dbReference type="PANTHER" id="PTHR11142:SF5">
    <property type="entry name" value="TRNA PSEUDOURIDINE(38_39) SYNTHASE"/>
    <property type="match status" value="1"/>
</dbReference>
<reference evidence="6 7" key="1">
    <citation type="journal article" date="2017" name="Curr. Biol.">
        <title>Genome architecture and evolution of a unichromosomal asexual nematode.</title>
        <authorList>
            <person name="Fradin H."/>
            <person name="Zegar C."/>
            <person name="Gutwein M."/>
            <person name="Lucas J."/>
            <person name="Kovtun M."/>
            <person name="Corcoran D."/>
            <person name="Baugh L.R."/>
            <person name="Kiontke K."/>
            <person name="Gunsalus K."/>
            <person name="Fitch D.H."/>
            <person name="Piano F."/>
        </authorList>
    </citation>
    <scope>NUCLEOTIDE SEQUENCE [LARGE SCALE GENOMIC DNA]</scope>
    <source>
        <strain evidence="6">PF1309</strain>
    </source>
</reference>
<dbReference type="STRING" id="2018661.A0A2A2JCM7"/>
<evidence type="ECO:0000313" key="7">
    <source>
        <dbReference type="Proteomes" id="UP000218231"/>
    </source>
</evidence>
<dbReference type="OrthoDB" id="206700at2759"/>
<dbReference type="GO" id="GO:0003723">
    <property type="term" value="F:RNA binding"/>
    <property type="evidence" value="ECO:0007669"/>
    <property type="project" value="InterPro"/>
</dbReference>
<comment type="similarity">
    <text evidence="1">Belongs to the tRNA pseudouridine synthase TruA family.</text>
</comment>
<keyword evidence="3" id="KW-0413">Isomerase</keyword>
<dbReference type="EMBL" id="LIAE01010527">
    <property type="protein sequence ID" value="PAV59401.1"/>
    <property type="molecule type" value="Genomic_DNA"/>
</dbReference>
<feature type="compositionally biased region" description="Basic and acidic residues" evidence="4">
    <location>
        <begin position="154"/>
        <end position="171"/>
    </location>
</feature>
<dbReference type="GO" id="GO:0031119">
    <property type="term" value="P:tRNA pseudouridine synthesis"/>
    <property type="evidence" value="ECO:0007669"/>
    <property type="project" value="TreeGrafter"/>
</dbReference>
<feature type="region of interest" description="Disordered" evidence="4">
    <location>
        <begin position="109"/>
        <end position="171"/>
    </location>
</feature>
<protein>
    <recommendedName>
        <fullName evidence="5">Rab-GAP TBC domain-containing protein</fullName>
    </recommendedName>
</protein>
<dbReference type="GO" id="GO:0005634">
    <property type="term" value="C:nucleus"/>
    <property type="evidence" value="ECO:0007669"/>
    <property type="project" value="TreeGrafter"/>
</dbReference>
<feature type="domain" description="Rab-GAP TBC" evidence="5">
    <location>
        <begin position="89"/>
        <end position="335"/>
    </location>
</feature>
<gene>
    <name evidence="6" type="ORF">WR25_03526</name>
</gene>
<accession>A0A2A2JCM7</accession>
<sequence length="1092" mass="124633">MSRSEPGSPSRKSTAFINSKWSMVASCSDVATPFNEDLDQIKDPIKLAQAHALRLKRVAIAKFFKQHEDEDLHLYIDNLRQFAISQGGLVDDEFRSIIWPILADHFLGDEQEDDSNNTPSSSSGSSSDSDFESALSEVGDEEKNNQNSLENQENSEKLAEEEFEKVDGVKSSDLDELREHKEWNQVALDVHRTLARFPPNITDSHREVLQDELIPLIVRVLKTNPHFNYYQGFHDICLTILLVCGIKDGLKICQKLTKNGPFNRYLLEKLEDSVLKDLDLMYVILHRVEPQVESVMRGVNLGSLFALSWPLTWFSHDFHRYQQIVRLFDAFLASQQPLLPVYVASSIVLWRKNEVLACEREMPFIHRLLSHMPDDVPLEMIISDALYMAKMMSPQLLKGRYMEEYLKKISSPPASQTSIASAIPRYAIKFSVVAGALAFSAASGYILLSKYQKLKKEFDFDAHPKRKIALQFLYFGWLYDGLVQQENTTNTVEAYLEAALLKTRLISSFAACDISRCGRTDKGVSAHKQVAALIVRSNDKDGEGVFWSDSTPQAVRDAYPLKDELNFVRMLNGVLPREIRITAWAPVPVDFSARHSCSGRAYKYAFPRTIRTLDVEAMQKACDLLVGTHDFRNFAMIDDDKVSLNKSYIRDFYEAKVVVKPESFRTSEEEDSEGSTSTQNQYDLIELNVSASGFAYHQIRYIVAILYQIGLGNEGPELVSQLLNIEKMPGRPQYKMATDTPLCLFETKFDSSNLDWRYDEVSTKGTLESMQKSWSDFVTRAHVLKSMIEEMKDKANEEVSNGFYEFVMSHPKPRKHNPIASLPKCYSLEERRDKYNTKMAKKLALVGYDRDYLDLDDDTDLARLICTLDEMHLKQKSEDWAAELLDEKNDERRKELINEYLANLGIDPQLGVRIVVDKLLNLAIDRLYETSEVARNLTAASYEEEFERRKRTLKSFNPLENIDLNSAEFSENVKRLCDAIGVCEHTDNLVRLRAALVFIKKHLSEEAIIEHNKRAEAAKTKALKQLALNSFPLGIPDQKHASVNVAAKILRLLNIEELRRLQTHINETLAAIQAKTIDMSKAPNYDQVQYGY</sequence>
<dbReference type="InterPro" id="IPR000195">
    <property type="entry name" value="Rab-GAP-TBC_dom"/>
</dbReference>
<dbReference type="PROSITE" id="PS50086">
    <property type="entry name" value="TBC_RABGAP"/>
    <property type="match status" value="1"/>
</dbReference>
<dbReference type="Pfam" id="PF10036">
    <property type="entry name" value="RLL"/>
    <property type="match status" value="1"/>
</dbReference>
<dbReference type="Gene3D" id="3.30.70.660">
    <property type="entry name" value="Pseudouridine synthase I, catalytic domain, C-terminal subdomain"/>
    <property type="match status" value="1"/>
</dbReference>
<dbReference type="InterPro" id="IPR020095">
    <property type="entry name" value="PsdUridine_synth_TruA_C"/>
</dbReference>
<dbReference type="Proteomes" id="UP000218231">
    <property type="component" value="Unassembled WGS sequence"/>
</dbReference>
<dbReference type="GO" id="GO:0005737">
    <property type="term" value="C:cytoplasm"/>
    <property type="evidence" value="ECO:0007669"/>
    <property type="project" value="TreeGrafter"/>
</dbReference>
<feature type="compositionally biased region" description="Low complexity" evidence="4">
    <location>
        <begin position="116"/>
        <end position="136"/>
    </location>
</feature>